<dbReference type="SUPFAM" id="SSF103481">
    <property type="entry name" value="Multidrug resistance efflux transporter EmrE"/>
    <property type="match status" value="2"/>
</dbReference>
<dbReference type="Pfam" id="PF06800">
    <property type="entry name" value="Sugar_transport"/>
    <property type="match status" value="1"/>
</dbReference>
<dbReference type="EMBL" id="VNHC01000002">
    <property type="protein sequence ID" value="TVV28357.1"/>
    <property type="molecule type" value="Genomic_DNA"/>
</dbReference>
<keyword evidence="6 8" id="KW-1133">Transmembrane helix</keyword>
<dbReference type="Proteomes" id="UP000032289">
    <property type="component" value="Unassembled WGS sequence"/>
</dbReference>
<dbReference type="PANTHER" id="PTHR16119:SF17">
    <property type="entry name" value="TRANSMEMBRANE PROTEIN 144"/>
    <property type="match status" value="1"/>
</dbReference>
<comment type="similarity">
    <text evidence="2">Belongs to the GRP transporter (TC 2.A.7.5) family.</text>
</comment>
<evidence type="ECO:0000256" key="5">
    <source>
        <dbReference type="ARBA" id="ARBA00022692"/>
    </source>
</evidence>
<dbReference type="Proteomes" id="UP000244870">
    <property type="component" value="Chromosome"/>
</dbReference>
<evidence type="ECO:0000256" key="8">
    <source>
        <dbReference type="SAM" id="Phobius"/>
    </source>
</evidence>
<dbReference type="InterPro" id="IPR037185">
    <property type="entry name" value="EmrE-like"/>
</dbReference>
<feature type="transmembrane region" description="Helical" evidence="8">
    <location>
        <begin position="31"/>
        <end position="52"/>
    </location>
</feature>
<evidence type="ECO:0000313" key="9">
    <source>
        <dbReference type="EMBL" id="AWF96631.1"/>
    </source>
</evidence>
<dbReference type="GO" id="GO:0015144">
    <property type="term" value="F:carbohydrate transmembrane transporter activity"/>
    <property type="evidence" value="ECO:0007669"/>
    <property type="project" value="InterPro"/>
</dbReference>
<evidence type="ECO:0000256" key="1">
    <source>
        <dbReference type="ARBA" id="ARBA00004651"/>
    </source>
</evidence>
<reference evidence="13 18" key="4">
    <citation type="submission" date="2019-07" db="EMBL/GenBank/DDBJ databases">
        <title>Genome sequence of Weissella cibaria GK1.</title>
        <authorList>
            <person name="Choi H.-J."/>
        </authorList>
    </citation>
    <scope>NUCLEOTIDE SEQUENCE [LARGE SCALE GENOMIC DNA]</scope>
    <source>
        <strain evidence="13 18">GK1</strain>
    </source>
</reference>
<evidence type="ECO:0000313" key="18">
    <source>
        <dbReference type="Proteomes" id="UP000320012"/>
    </source>
</evidence>
<feature type="transmembrane region" description="Helical" evidence="8">
    <location>
        <begin position="200"/>
        <end position="224"/>
    </location>
</feature>
<dbReference type="Proteomes" id="UP000193588">
    <property type="component" value="Unassembled WGS sequence"/>
</dbReference>
<evidence type="ECO:0000313" key="13">
    <source>
        <dbReference type="EMBL" id="TVV28357.1"/>
    </source>
</evidence>
<dbReference type="CDD" id="cd23110">
    <property type="entry name" value="GRP"/>
    <property type="match status" value="1"/>
</dbReference>
<reference evidence="14 15" key="1">
    <citation type="journal article" date="2015" name="Microbiology (Mosc.)">
        <title>Genomics of the Weissella cibaria species with an examination of its metabolic traits.</title>
        <authorList>
            <person name="Lynch K.M."/>
            <person name="Lucid A."/>
            <person name="Arendt E.K."/>
            <person name="Sleator R.D."/>
            <person name="Lucey B."/>
            <person name="Coffey A."/>
        </authorList>
    </citation>
    <scope>NUCLEOTIDE SEQUENCE [LARGE SCALE GENOMIC DNA]</scope>
    <source>
        <strain evidence="11 15">AB3b</strain>
        <strain evidence="10 14">MG1</strain>
    </source>
</reference>
<keyword evidence="5 8" id="KW-0812">Transmembrane</keyword>
<dbReference type="EMBL" id="JWHT01000006">
    <property type="protein sequence ID" value="KIU25627.1"/>
    <property type="molecule type" value="Genomic_DNA"/>
</dbReference>
<dbReference type="PATRIC" id="fig|137591.24.peg.237"/>
<dbReference type="RefSeq" id="WP_010374993.1">
    <property type="nucleotide sequence ID" value="NZ_BJEF01000003.1"/>
</dbReference>
<feature type="transmembrane region" description="Helical" evidence="8">
    <location>
        <begin position="266"/>
        <end position="285"/>
    </location>
</feature>
<dbReference type="GeneID" id="66961478"/>
<accession>A0A0D1M496</accession>
<keyword evidence="3" id="KW-0813">Transport</keyword>
<reference evidence="9 17" key="3">
    <citation type="submission" date="2017-04" db="EMBL/GenBank/DDBJ databases">
        <title>Weissella cibaria strain m2 complete genome.</title>
        <authorList>
            <person name="Pan Q."/>
            <person name="Tan M."/>
            <person name="Yao F."/>
            <person name="Su S."/>
        </authorList>
    </citation>
    <scope>NUCLEOTIDE SEQUENCE [LARGE SCALE GENOMIC DNA]</scope>
    <source>
        <strain evidence="9 17">M2</strain>
    </source>
</reference>
<dbReference type="AlphaFoldDB" id="A0A0D1M496"/>
<keyword evidence="14" id="KW-1185">Reference proteome</keyword>
<dbReference type="InterPro" id="IPR010651">
    <property type="entry name" value="Sugar_transport"/>
</dbReference>
<dbReference type="GO" id="GO:0005886">
    <property type="term" value="C:plasma membrane"/>
    <property type="evidence" value="ECO:0007669"/>
    <property type="project" value="UniProtKB-SubCell"/>
</dbReference>
<sequence>MSILIALVPALAWGSVGIVTTKAGGTAAQGIMGMTIGAIILGFGTLAFFVIPNAGMDYAFNSRIWIVGFISGLIWAVGQVGQLIGFKKLGVSIGNPLSTSGQIVGNALMAAAVLGEWHTGRMWFFGVLSIALVTGGALLTTVRDKNAPAETNPERDFKGGVSAVIVSTLAFMMYFVLPNLLNKWGYISDAVHNQNNGLDYMTAIVAPQSVGQILGALLIVAFYFKETNNIMKSGTARQVITGLVWALGNVFMFISTGNPDVGQATATTLSQTGIIVGTFGAIFILGEHKTKRQMGYILLGTVLVIVGAILISKLSVL</sequence>
<protein>
    <submittedName>
        <fullName evidence="11">GlcU_2 protein</fullName>
    </submittedName>
    <submittedName>
        <fullName evidence="12">Glucose transporter</fullName>
    </submittedName>
    <submittedName>
        <fullName evidence="9">Sugar uptake protein</fullName>
    </submittedName>
</protein>
<organism evidence="11 15">
    <name type="scientific">Weissella cibaria</name>
    <dbReference type="NCBI Taxonomy" id="137591"/>
    <lineage>
        <taxon>Bacteria</taxon>
        <taxon>Bacillati</taxon>
        <taxon>Bacillota</taxon>
        <taxon>Bacilli</taxon>
        <taxon>Lactobacillales</taxon>
        <taxon>Lactobacillaceae</taxon>
        <taxon>Weissella</taxon>
    </lineage>
</organism>
<evidence type="ECO:0000256" key="2">
    <source>
        <dbReference type="ARBA" id="ARBA00006117"/>
    </source>
</evidence>
<dbReference type="PANTHER" id="PTHR16119">
    <property type="entry name" value="TRANSMEMBRANE PROTEIN 144"/>
    <property type="match status" value="1"/>
</dbReference>
<gene>
    <name evidence="11" type="primary">glcU_2</name>
    <name evidence="11" type="ORF">ab3b_00236</name>
    <name evidence="9" type="ORF">B6254_2283</name>
    <name evidence="12" type="ORF">B9D04_01500</name>
    <name evidence="13" type="ORF">FO435_10970</name>
    <name evidence="10" type="ORF">QX99_00204</name>
</gene>
<evidence type="ECO:0000313" key="14">
    <source>
        <dbReference type="Proteomes" id="UP000032287"/>
    </source>
</evidence>
<reference evidence="12 16" key="2">
    <citation type="submission" date="2017-04" db="EMBL/GenBank/DDBJ databases">
        <title>The genome sequence of Weissella cibaria isolated from wild Drosophila.</title>
        <authorList>
            <person name="Ricks N.J."/>
            <person name="Carroll C."/>
            <person name="Walters A."/>
            <person name="Newell P.D."/>
            <person name="Chaston J.M."/>
        </authorList>
    </citation>
    <scope>NUCLEOTIDE SEQUENCE [LARGE SCALE GENOMIC DNA]</scope>
    <source>
        <strain evidence="12 16">DmW_103</strain>
    </source>
</reference>
<feature type="transmembrane region" description="Helical" evidence="8">
    <location>
        <begin position="64"/>
        <end position="86"/>
    </location>
</feature>
<evidence type="ECO:0000313" key="10">
    <source>
        <dbReference type="EMBL" id="KIU22698.1"/>
    </source>
</evidence>
<evidence type="ECO:0000313" key="17">
    <source>
        <dbReference type="Proteomes" id="UP000244870"/>
    </source>
</evidence>
<dbReference type="STRING" id="137591.AO080_02890"/>
<dbReference type="eggNOG" id="COG4975">
    <property type="taxonomic scope" value="Bacteria"/>
</dbReference>
<dbReference type="Proteomes" id="UP000032287">
    <property type="component" value="Unassembled WGS sequence"/>
</dbReference>
<feature type="transmembrane region" description="Helical" evidence="8">
    <location>
        <begin position="236"/>
        <end position="254"/>
    </location>
</feature>
<evidence type="ECO:0000256" key="3">
    <source>
        <dbReference type="ARBA" id="ARBA00022448"/>
    </source>
</evidence>
<name>A0A0D1M496_9LACO</name>
<dbReference type="EMBL" id="CP020928">
    <property type="protein sequence ID" value="AWF96631.1"/>
    <property type="molecule type" value="Genomic_DNA"/>
</dbReference>
<keyword evidence="7 8" id="KW-0472">Membrane</keyword>
<evidence type="ECO:0000313" key="16">
    <source>
        <dbReference type="Proteomes" id="UP000193588"/>
    </source>
</evidence>
<comment type="subcellular location">
    <subcellularLocation>
        <location evidence="1">Cell membrane</location>
        <topology evidence="1">Multi-pass membrane protein</topology>
    </subcellularLocation>
</comment>
<evidence type="ECO:0000313" key="12">
    <source>
        <dbReference type="EMBL" id="OSP90456.1"/>
    </source>
</evidence>
<feature type="transmembrane region" description="Helical" evidence="8">
    <location>
        <begin position="161"/>
        <end position="180"/>
    </location>
</feature>
<proteinExistence type="inferred from homology"/>
<dbReference type="Proteomes" id="UP000320012">
    <property type="component" value="Unassembled WGS sequence"/>
</dbReference>
<evidence type="ECO:0000313" key="15">
    <source>
        <dbReference type="Proteomes" id="UP000032289"/>
    </source>
</evidence>
<evidence type="ECO:0000256" key="4">
    <source>
        <dbReference type="ARBA" id="ARBA00022597"/>
    </source>
</evidence>
<evidence type="ECO:0000256" key="7">
    <source>
        <dbReference type="ARBA" id="ARBA00023136"/>
    </source>
</evidence>
<feature type="transmembrane region" description="Helical" evidence="8">
    <location>
        <begin position="122"/>
        <end position="140"/>
    </location>
</feature>
<dbReference type="EMBL" id="JWHU01000001">
    <property type="protein sequence ID" value="KIU22698.1"/>
    <property type="molecule type" value="Genomic_DNA"/>
</dbReference>
<keyword evidence="4 12" id="KW-0762">Sugar transport</keyword>
<dbReference type="KEGG" id="wcb:AO080_02890"/>
<dbReference type="EMBL" id="NDXJ01000002">
    <property type="protein sequence ID" value="OSP90456.1"/>
    <property type="molecule type" value="Genomic_DNA"/>
</dbReference>
<evidence type="ECO:0000313" key="11">
    <source>
        <dbReference type="EMBL" id="KIU25627.1"/>
    </source>
</evidence>
<feature type="transmembrane region" description="Helical" evidence="8">
    <location>
        <begin position="297"/>
        <end position="316"/>
    </location>
</feature>
<evidence type="ECO:0000256" key="6">
    <source>
        <dbReference type="ARBA" id="ARBA00022989"/>
    </source>
</evidence>
<dbReference type="OrthoDB" id="1452595at2"/>